<evidence type="ECO:0000313" key="1">
    <source>
        <dbReference type="EMBL" id="RJL21114.1"/>
    </source>
</evidence>
<evidence type="ECO:0000313" key="2">
    <source>
        <dbReference type="Proteomes" id="UP000265768"/>
    </source>
</evidence>
<reference evidence="1 2" key="1">
    <citation type="submission" date="2018-09" db="EMBL/GenBank/DDBJ databases">
        <title>YIM 75507 draft genome.</title>
        <authorList>
            <person name="Tang S."/>
            <person name="Feng Y."/>
        </authorList>
    </citation>
    <scope>NUCLEOTIDE SEQUENCE [LARGE SCALE GENOMIC DNA]</scope>
    <source>
        <strain evidence="1 2">YIM 75507</strain>
    </source>
</reference>
<comment type="caution">
    <text evidence="1">The sequence shown here is derived from an EMBL/GenBank/DDBJ whole genome shotgun (WGS) entry which is preliminary data.</text>
</comment>
<accession>A0A3A4A1S9</accession>
<protein>
    <submittedName>
        <fullName evidence="1">Uncharacterized protein</fullName>
    </submittedName>
</protein>
<dbReference type="Proteomes" id="UP000265768">
    <property type="component" value="Unassembled WGS sequence"/>
</dbReference>
<dbReference type="AlphaFoldDB" id="A0A3A4A1S9"/>
<organism evidence="1 2">
    <name type="scientific">Bailinhaonella thermotolerans</name>
    <dbReference type="NCBI Taxonomy" id="1070861"/>
    <lineage>
        <taxon>Bacteria</taxon>
        <taxon>Bacillati</taxon>
        <taxon>Actinomycetota</taxon>
        <taxon>Actinomycetes</taxon>
        <taxon>Streptosporangiales</taxon>
        <taxon>Streptosporangiaceae</taxon>
        <taxon>Bailinhaonella</taxon>
    </lineage>
</organism>
<keyword evidence="2" id="KW-1185">Reference proteome</keyword>
<gene>
    <name evidence="1" type="ORF">D5H75_38545</name>
</gene>
<sequence>MRIYTAAVPAAQAALTVSGQTNQDDLGLKVFAFGGADLAIPVGQVYQSATNDGSGSITPTLYSSSVAGTWTVGGATEFSANGTLTSTDVGEAFKVYLNVDGIALRKAAPTATAGTPVTLHASTSATSGRNWAMAAIEVRPAPGSAPVLTPAAQLAIVRPLPRSKARPTAAGAEAASVLPLRAATSAPLLAALQTTQARPLPAGKRRPLGGAHAGQVASSPGAAHAVAITGPSTAEAALPVSGQRRIGAVVEAGDCRPLLPSKSRLLAPAAHLAGAGAVRRGRGGALAPVPVSSSVVPFGARKDRALPPAGHTSTAAMIRPLPPQFVPLLPALTAGQARPLGRPSAPLAARGPVRLFGLRASGRAWRAWRAGPPED</sequence>
<name>A0A3A4A1S9_9ACTN</name>
<proteinExistence type="predicted"/>
<dbReference type="EMBL" id="QZEY01000027">
    <property type="protein sequence ID" value="RJL21114.1"/>
    <property type="molecule type" value="Genomic_DNA"/>
</dbReference>